<dbReference type="EMBL" id="JARIHO010000007">
    <property type="protein sequence ID" value="KAJ7357910.1"/>
    <property type="molecule type" value="Genomic_DNA"/>
</dbReference>
<feature type="compositionally biased region" description="Acidic residues" evidence="2">
    <location>
        <begin position="869"/>
        <end position="889"/>
    </location>
</feature>
<feature type="region of interest" description="Disordered" evidence="2">
    <location>
        <begin position="869"/>
        <end position="902"/>
    </location>
</feature>
<keyword evidence="3" id="KW-0812">Transmembrane</keyword>
<evidence type="ECO:0000313" key="5">
    <source>
        <dbReference type="Proteomes" id="UP001218218"/>
    </source>
</evidence>
<keyword evidence="5" id="KW-1185">Reference proteome</keyword>
<organism evidence="4 5">
    <name type="scientific">Mycena albidolilacea</name>
    <dbReference type="NCBI Taxonomy" id="1033008"/>
    <lineage>
        <taxon>Eukaryota</taxon>
        <taxon>Fungi</taxon>
        <taxon>Dikarya</taxon>
        <taxon>Basidiomycota</taxon>
        <taxon>Agaricomycotina</taxon>
        <taxon>Agaricomycetes</taxon>
        <taxon>Agaricomycetidae</taxon>
        <taxon>Agaricales</taxon>
        <taxon>Marasmiineae</taxon>
        <taxon>Mycenaceae</taxon>
        <taxon>Mycena</taxon>
    </lineage>
</organism>
<evidence type="ECO:0000256" key="2">
    <source>
        <dbReference type="SAM" id="MobiDB-lite"/>
    </source>
</evidence>
<evidence type="ECO:0008006" key="6">
    <source>
        <dbReference type="Google" id="ProtNLM"/>
    </source>
</evidence>
<gene>
    <name evidence="4" type="ORF">DFH08DRAFT_953117</name>
</gene>
<protein>
    <recommendedName>
        <fullName evidence="6">CxC2-like cysteine cluster KDZ transposase-associated domain-containing protein</fullName>
    </recommendedName>
</protein>
<proteinExistence type="predicted"/>
<dbReference type="InterPro" id="IPR040521">
    <property type="entry name" value="KDZ"/>
</dbReference>
<name>A0AAD7EY79_9AGAR</name>
<dbReference type="AlphaFoldDB" id="A0AAD7EY79"/>
<comment type="caution">
    <text evidence="4">The sequence shown here is derived from an EMBL/GenBank/DDBJ whole genome shotgun (WGS) entry which is preliminary data.</text>
</comment>
<dbReference type="Proteomes" id="UP001218218">
    <property type="component" value="Unassembled WGS sequence"/>
</dbReference>
<keyword evidence="1" id="KW-0175">Coiled coil</keyword>
<keyword evidence="3" id="KW-0472">Membrane</keyword>
<evidence type="ECO:0000256" key="3">
    <source>
        <dbReference type="SAM" id="Phobius"/>
    </source>
</evidence>
<feature type="transmembrane region" description="Helical" evidence="3">
    <location>
        <begin position="284"/>
        <end position="302"/>
    </location>
</feature>
<dbReference type="Pfam" id="PF18758">
    <property type="entry name" value="KDZ"/>
    <property type="match status" value="1"/>
</dbReference>
<evidence type="ECO:0000313" key="4">
    <source>
        <dbReference type="EMBL" id="KAJ7357910.1"/>
    </source>
</evidence>
<accession>A0AAD7EY79</accession>
<reference evidence="4" key="1">
    <citation type="submission" date="2023-03" db="EMBL/GenBank/DDBJ databases">
        <title>Massive genome expansion in bonnet fungi (Mycena s.s.) driven by repeated elements and novel gene families across ecological guilds.</title>
        <authorList>
            <consortium name="Lawrence Berkeley National Laboratory"/>
            <person name="Harder C.B."/>
            <person name="Miyauchi S."/>
            <person name="Viragh M."/>
            <person name="Kuo A."/>
            <person name="Thoen E."/>
            <person name="Andreopoulos B."/>
            <person name="Lu D."/>
            <person name="Skrede I."/>
            <person name="Drula E."/>
            <person name="Henrissat B."/>
            <person name="Morin E."/>
            <person name="Kohler A."/>
            <person name="Barry K."/>
            <person name="LaButti K."/>
            <person name="Morin E."/>
            <person name="Salamov A."/>
            <person name="Lipzen A."/>
            <person name="Mereny Z."/>
            <person name="Hegedus B."/>
            <person name="Baldrian P."/>
            <person name="Stursova M."/>
            <person name="Weitz H."/>
            <person name="Taylor A."/>
            <person name="Grigoriev I.V."/>
            <person name="Nagy L.G."/>
            <person name="Martin F."/>
            <person name="Kauserud H."/>
        </authorList>
    </citation>
    <scope>NUCLEOTIDE SEQUENCE</scope>
    <source>
        <strain evidence="4">CBHHK002</strain>
    </source>
</reference>
<evidence type="ECO:0000256" key="1">
    <source>
        <dbReference type="SAM" id="Coils"/>
    </source>
</evidence>
<feature type="coiled-coil region" evidence="1">
    <location>
        <begin position="601"/>
        <end position="633"/>
    </location>
</feature>
<keyword evidence="3" id="KW-1133">Transmembrane helix</keyword>
<sequence>MSSSNHLDPNGMRNFHGTSAQTGAQTLMPADAFPARDESSVLIGTRERATGLDAQTLARADAVPARDESGARIGTRERLRRAVHARETTPEPGTREGPIDVLPWTANTIRHSVVRFGARVRLSPPLSRDTLYLTAARPRMTQMMKCAGRGHSDGGVGGTGQGELALACQACPQAGKNLPGGWERINWADMPEDRSYKYFLFFAKDCNFRLINRDVSTEARDPIIDDGLGYFCNREKYKKHLRNHVDEEEISTCSGFQAMFLANAKRVKGLQTTGRGERYCKMDFILFSALFNTIFLFLIISYDIACQYSKNFWMRMAGLPEAMHINPAKVSVWFKVPNFRILGHKWPCHSPFSFHWMWGAGMTDGEDVEQNWDFTNGAAGSTKMMGPGGRHAFLEGLFAFHNWMRTVSYRKVFGRRLGRDLKEGKQHKEAFDAFTELVEAERPDLIVKWRKWVLDWEAEQHTDGYASPFELSKPVYPMTEIRVRLGKEELTRTGAGIEVERGHTSSTFVSMGLDIEESQRILAIDIKALANPTPLQGLDFIKRKTALLKRINCFRRLQRTYMPELVRFLTPGQLEVWNDKTRGPEAVKLFMPSELTASTRAKTCETGLDGLEEEMREAEMKEALEELRQALRTRTATNRFRHRNTTGQRALTRGQGLLRQIQVRILKAKLRYRYVRNAFQRLKGHGPWEKVWKALEEEDVRGINERAMTEEEEAERERLRLLGEVVEGGIARAGVVAAGEGTHTMSWIWYSTNLTTDKEEIIDALRVEWCKVYARSRRWHEDVVLVEEEMRRTIEYSVWMGAEWEKRATAWTRDVSPALAEGLRAYALEHVDRERRTCRALTSQWGGLREKARVYLEGVTLDRRTEVVIDEADGEPEDPEGDVEGDELVDDRAGYDEDAEEF</sequence>